<protein>
    <submittedName>
        <fullName evidence="4">Cobalamin biosynthesis protein CbiG</fullName>
    </submittedName>
</protein>
<name>A0A0H2YP19_CLOP1</name>
<dbReference type="HOGENOM" id="CLU_028397_0_0_9"/>
<dbReference type="InterPro" id="IPR036518">
    <property type="entry name" value="CobE/GbiG_C_sf"/>
</dbReference>
<feature type="domain" description="CobE/GbiG C-terminal" evidence="1">
    <location>
        <begin position="212"/>
        <end position="327"/>
    </location>
</feature>
<accession>A0A0H2YP19</accession>
<dbReference type="GO" id="GO:0009236">
    <property type="term" value="P:cobalamin biosynthetic process"/>
    <property type="evidence" value="ECO:0007669"/>
    <property type="project" value="InterPro"/>
</dbReference>
<reference evidence="4 5" key="1">
    <citation type="journal article" date="2006" name="Genome Res.">
        <title>Skewed genomic variability in strains of the toxigenic bacterial pathogen, Clostridium perfringens.</title>
        <authorList>
            <person name="Myers G.S."/>
            <person name="Rasko D.A."/>
            <person name="Cheung J.K."/>
            <person name="Ravel J."/>
            <person name="Seshadri R."/>
            <person name="Deboy R.T."/>
            <person name="Ren Q."/>
            <person name="Varga J."/>
            <person name="Awad M.M."/>
            <person name="Brinkac L.M."/>
            <person name="Daugherty S.C."/>
            <person name="Haft D.H."/>
            <person name="Dodson R.J."/>
            <person name="Madupu R."/>
            <person name="Nelson W.C."/>
            <person name="Rosovitz M.J."/>
            <person name="Sullivan S.A."/>
            <person name="Khouri H."/>
            <person name="Dimitrov G.I."/>
            <person name="Watkins K.L."/>
            <person name="Mulligan S."/>
            <person name="Benton J."/>
            <person name="Radune D."/>
            <person name="Fisher D.J."/>
            <person name="Atkins H.S."/>
            <person name="Hiscox T."/>
            <person name="Jost B.H."/>
            <person name="Billington S.J."/>
            <person name="Songer J.G."/>
            <person name="McClane B.A."/>
            <person name="Titball R.W."/>
            <person name="Rood J.I."/>
            <person name="Melville S.B."/>
            <person name="Paulsen I.T."/>
        </authorList>
    </citation>
    <scope>NUCLEOTIDE SEQUENCE [LARGE SCALE GENOMIC DNA]</scope>
    <source>
        <strain evidence="5">ATCC 13124 / DSM 756 / JCM 1290 / NCIMB 6125 / NCTC 8237 / S 107 / Type A</strain>
    </source>
</reference>
<dbReference type="InterPro" id="IPR002750">
    <property type="entry name" value="CobE/GbiG_C"/>
</dbReference>
<keyword evidence="5" id="KW-1185">Reference proteome</keyword>
<dbReference type="PANTHER" id="PTHR37477:SF1">
    <property type="entry name" value="COBALT-PRECORRIN-5A HYDROLASE"/>
    <property type="match status" value="1"/>
</dbReference>
<dbReference type="InterPro" id="IPR021744">
    <property type="entry name" value="CbiG_N"/>
</dbReference>
<proteinExistence type="predicted"/>
<sequence length="332" mass="36991">MIGIISVTEKGDFIGDKLKDFFEENNISFKGIYKSKCEDFSLKGATQEMFETCKNIIFISSTGIAVRAITPFIVKKDKDPGIVVVDVNNKFTISLAGGHIGGANELTLEVSKVLNNIPVITTATDNQNKVAPDMVAKSNNLIIEDLKKAKDMASRLVNNKKVYFLDDNNLIKLPLGYESTYLLKDNTLWITNKEKSEEENLKGVLRLIRKNILLGVGCRKGVPSQELIDFVKYSLKDLNIDKRAVLKIGSIDLKKEEKAILDLSEYLNCPFETFSKDEIKSVQDEFEGSDFVEKSVGVRAVSEPAVLLMNGNIIVNKLKKNGMTLTIGELKR</sequence>
<dbReference type="InterPro" id="IPR052553">
    <property type="entry name" value="CbiG_hydrolase"/>
</dbReference>
<evidence type="ECO:0000313" key="5">
    <source>
        <dbReference type="Proteomes" id="UP000001823"/>
    </source>
</evidence>
<dbReference type="EMBL" id="CP000246">
    <property type="protein sequence ID" value="ABG82563.1"/>
    <property type="molecule type" value="Genomic_DNA"/>
</dbReference>
<dbReference type="Gene3D" id="3.40.50.11220">
    <property type="match status" value="1"/>
</dbReference>
<dbReference type="STRING" id="195103.CPF_1429"/>
<dbReference type="RefSeq" id="WP_003456627.1">
    <property type="nucleotide sequence ID" value="NC_008261.1"/>
</dbReference>
<dbReference type="eggNOG" id="COG2073">
    <property type="taxonomic scope" value="Bacteria"/>
</dbReference>
<evidence type="ECO:0000259" key="2">
    <source>
        <dbReference type="Pfam" id="PF11760"/>
    </source>
</evidence>
<dbReference type="AlphaFoldDB" id="A0A0H2YP19"/>
<feature type="domain" description="Cobalamin biosynthesis central region" evidence="3">
    <location>
        <begin position="131"/>
        <end position="200"/>
    </location>
</feature>
<dbReference type="PANTHER" id="PTHR37477">
    <property type="entry name" value="COBALT-PRECORRIN-5A HYDROLASE"/>
    <property type="match status" value="1"/>
</dbReference>
<dbReference type="SUPFAM" id="SSF159672">
    <property type="entry name" value="CbiG N-terminal domain-like"/>
    <property type="match status" value="1"/>
</dbReference>
<dbReference type="Pfam" id="PF11761">
    <property type="entry name" value="CbiG_mid"/>
    <property type="match status" value="1"/>
</dbReference>
<dbReference type="Gene3D" id="3.30.420.180">
    <property type="entry name" value="CobE/GbiG C-terminal domain"/>
    <property type="match status" value="1"/>
</dbReference>
<dbReference type="GeneID" id="93002255"/>
<dbReference type="KEGG" id="cpf:CPF_1429"/>
<evidence type="ECO:0000259" key="3">
    <source>
        <dbReference type="Pfam" id="PF11761"/>
    </source>
</evidence>
<evidence type="ECO:0000259" key="1">
    <source>
        <dbReference type="Pfam" id="PF01890"/>
    </source>
</evidence>
<dbReference type="NCBIfam" id="NF004466">
    <property type="entry name" value="PRK05788.1-4"/>
    <property type="match status" value="1"/>
</dbReference>
<dbReference type="SUPFAM" id="SSF159664">
    <property type="entry name" value="CobE/GbiG C-terminal domain-like"/>
    <property type="match status" value="1"/>
</dbReference>
<dbReference type="Pfam" id="PF01890">
    <property type="entry name" value="CbiG_C"/>
    <property type="match status" value="1"/>
</dbReference>
<gene>
    <name evidence="4" type="primary">cbiG</name>
    <name evidence="4" type="ordered locus">CPF_1429</name>
</gene>
<dbReference type="PaxDb" id="195103-CPF_1429"/>
<dbReference type="Proteomes" id="UP000001823">
    <property type="component" value="Chromosome"/>
</dbReference>
<dbReference type="InterPro" id="IPR038029">
    <property type="entry name" value="GbiG_N_sf"/>
</dbReference>
<evidence type="ECO:0000313" key="4">
    <source>
        <dbReference type="EMBL" id="ABG82563.1"/>
    </source>
</evidence>
<dbReference type="InterPro" id="IPR021745">
    <property type="entry name" value="CbiG_mid"/>
</dbReference>
<organism evidence="4 5">
    <name type="scientific">Clostridium perfringens (strain ATCC 13124 / DSM 756 / JCM 1290 / NCIMB 6125 / NCTC 8237 / Type A)</name>
    <dbReference type="NCBI Taxonomy" id="195103"/>
    <lineage>
        <taxon>Bacteria</taxon>
        <taxon>Bacillati</taxon>
        <taxon>Bacillota</taxon>
        <taxon>Clostridia</taxon>
        <taxon>Eubacteriales</taxon>
        <taxon>Clostridiaceae</taxon>
        <taxon>Clostridium</taxon>
    </lineage>
</organism>
<dbReference type="Pfam" id="PF11760">
    <property type="entry name" value="CbiG_N"/>
    <property type="match status" value="1"/>
</dbReference>
<feature type="domain" description="Cobalamin synthesis G N-terminal" evidence="2">
    <location>
        <begin position="46"/>
        <end position="125"/>
    </location>
</feature>